<protein>
    <recommendedName>
        <fullName evidence="3">16S rRNA (cytosine(967)-C(5))-methyltransferase</fullName>
        <ecNumber evidence="3">2.1.1.176</ecNumber>
    </recommendedName>
    <alternativeName>
        <fullName evidence="10">16S rRNA m5C967 methyltransferase</fullName>
    </alternativeName>
    <alternativeName>
        <fullName evidence="11">rRNA (cytosine-C(5)-)-methyltransferase RsmB</fullName>
    </alternativeName>
</protein>
<dbReference type="NCBIfam" id="TIGR00563">
    <property type="entry name" value="rsmB"/>
    <property type="match status" value="1"/>
</dbReference>
<dbReference type="InterPro" id="IPR004573">
    <property type="entry name" value="rRNA_ssu_MeTfrase_B"/>
</dbReference>
<evidence type="ECO:0000313" key="14">
    <source>
        <dbReference type="EMBL" id="TLQ40044.1"/>
    </source>
</evidence>
<dbReference type="SUPFAM" id="SSF48013">
    <property type="entry name" value="NusB-like"/>
    <property type="match status" value="1"/>
</dbReference>
<dbReference type="PANTHER" id="PTHR22807">
    <property type="entry name" value="NOP2 YEAST -RELATED NOL1/NOP2/FMU SUN DOMAIN-CONTAINING"/>
    <property type="match status" value="1"/>
</dbReference>
<evidence type="ECO:0000256" key="3">
    <source>
        <dbReference type="ARBA" id="ARBA00012140"/>
    </source>
</evidence>
<evidence type="ECO:0000256" key="13">
    <source>
        <dbReference type="PROSITE-ProRule" id="PRU01023"/>
    </source>
</evidence>
<dbReference type="InterPro" id="IPR023267">
    <property type="entry name" value="RCMT"/>
</dbReference>
<comment type="similarity">
    <text evidence="13">Belongs to the class I-like SAM-binding methyltransferase superfamily. RsmB/NOP family.</text>
</comment>
<dbReference type="Pfam" id="PF01189">
    <property type="entry name" value="Methyltr_RsmB-F"/>
    <property type="match status" value="1"/>
</dbReference>
<dbReference type="Gene3D" id="1.10.940.10">
    <property type="entry name" value="NusB-like"/>
    <property type="match status" value="1"/>
</dbReference>
<dbReference type="InterPro" id="IPR049560">
    <property type="entry name" value="MeTrfase_RsmB-F_NOP2_cat"/>
</dbReference>
<evidence type="ECO:0000313" key="15">
    <source>
        <dbReference type="Proteomes" id="UP000306420"/>
    </source>
</evidence>
<dbReference type="NCBIfam" id="NF011494">
    <property type="entry name" value="PRK14902.1"/>
    <property type="match status" value="1"/>
</dbReference>
<dbReference type="GO" id="GO:0005737">
    <property type="term" value="C:cytoplasm"/>
    <property type="evidence" value="ECO:0007669"/>
    <property type="project" value="UniProtKB-SubCell"/>
</dbReference>
<dbReference type="InterPro" id="IPR035926">
    <property type="entry name" value="NusB-like_sf"/>
</dbReference>
<dbReference type="Gene3D" id="3.40.50.150">
    <property type="entry name" value="Vaccinia Virus protein VP39"/>
    <property type="match status" value="1"/>
</dbReference>
<feature type="binding site" evidence="13">
    <location>
        <position position="290"/>
    </location>
    <ligand>
        <name>S-adenosyl-L-methionine</name>
        <dbReference type="ChEBI" id="CHEBI:59789"/>
    </ligand>
</feature>
<evidence type="ECO:0000256" key="1">
    <source>
        <dbReference type="ARBA" id="ARBA00002724"/>
    </source>
</evidence>
<organism evidence="14 15">
    <name type="scientific">Ruoffia tabacinasalis</name>
    <dbReference type="NCBI Taxonomy" id="87458"/>
    <lineage>
        <taxon>Bacteria</taxon>
        <taxon>Bacillati</taxon>
        <taxon>Bacillota</taxon>
        <taxon>Bacilli</taxon>
        <taxon>Lactobacillales</taxon>
        <taxon>Aerococcaceae</taxon>
        <taxon>Ruoffia</taxon>
    </lineage>
</organism>
<evidence type="ECO:0000256" key="2">
    <source>
        <dbReference type="ARBA" id="ARBA00004496"/>
    </source>
</evidence>
<dbReference type="AlphaFoldDB" id="A0A5R9DT24"/>
<dbReference type="OrthoDB" id="9810297at2"/>
<name>A0A5R9DT24_9LACT</name>
<feature type="binding site" evidence="13">
    <location>
        <position position="318"/>
    </location>
    <ligand>
        <name>S-adenosyl-L-methionine</name>
        <dbReference type="ChEBI" id="CHEBI:59789"/>
    </ligand>
</feature>
<feature type="binding site" evidence="13">
    <location>
        <begin position="267"/>
        <end position="273"/>
    </location>
    <ligand>
        <name>S-adenosyl-L-methionine</name>
        <dbReference type="ChEBI" id="CHEBI:59789"/>
    </ligand>
</feature>
<dbReference type="GO" id="GO:0003723">
    <property type="term" value="F:RNA binding"/>
    <property type="evidence" value="ECO:0007669"/>
    <property type="project" value="UniProtKB-UniRule"/>
</dbReference>
<dbReference type="SUPFAM" id="SSF53335">
    <property type="entry name" value="S-adenosyl-L-methionine-dependent methyltransferases"/>
    <property type="match status" value="1"/>
</dbReference>
<dbReference type="Pfam" id="PF22458">
    <property type="entry name" value="RsmF-B_ferredox"/>
    <property type="match status" value="1"/>
</dbReference>
<dbReference type="FunFam" id="3.40.50.150:FF:000022">
    <property type="entry name" value="Ribosomal RNA small subunit methyltransferase B"/>
    <property type="match status" value="1"/>
</dbReference>
<evidence type="ECO:0000256" key="4">
    <source>
        <dbReference type="ARBA" id="ARBA00022490"/>
    </source>
</evidence>
<comment type="function">
    <text evidence="1">Specifically methylates the cytosine at position 967 (m5C967) of 16S rRNA.</text>
</comment>
<comment type="catalytic activity">
    <reaction evidence="12">
        <text>cytidine(967) in 16S rRNA + S-adenosyl-L-methionine = 5-methylcytidine(967) in 16S rRNA + S-adenosyl-L-homocysteine + H(+)</text>
        <dbReference type="Rhea" id="RHEA:42748"/>
        <dbReference type="Rhea" id="RHEA-COMP:10219"/>
        <dbReference type="Rhea" id="RHEA-COMP:10220"/>
        <dbReference type="ChEBI" id="CHEBI:15378"/>
        <dbReference type="ChEBI" id="CHEBI:57856"/>
        <dbReference type="ChEBI" id="CHEBI:59789"/>
        <dbReference type="ChEBI" id="CHEBI:74483"/>
        <dbReference type="ChEBI" id="CHEBI:82748"/>
        <dbReference type="EC" id="2.1.1.176"/>
    </reaction>
</comment>
<comment type="caution">
    <text evidence="14">The sequence shown here is derived from an EMBL/GenBank/DDBJ whole genome shotgun (WGS) entry which is preliminary data.</text>
</comment>
<evidence type="ECO:0000256" key="10">
    <source>
        <dbReference type="ARBA" id="ARBA00030399"/>
    </source>
</evidence>
<dbReference type="RefSeq" id="WP_138405148.1">
    <property type="nucleotide sequence ID" value="NZ_VBSP01000039.1"/>
</dbReference>
<dbReference type="InterPro" id="IPR029063">
    <property type="entry name" value="SAM-dependent_MTases_sf"/>
</dbReference>
<keyword evidence="8 13" id="KW-0949">S-adenosyl-L-methionine</keyword>
<keyword evidence="6 13" id="KW-0489">Methyltransferase</keyword>
<dbReference type="GO" id="GO:0008649">
    <property type="term" value="F:rRNA methyltransferase activity"/>
    <property type="evidence" value="ECO:0007669"/>
    <property type="project" value="InterPro"/>
</dbReference>
<gene>
    <name evidence="14" type="primary">rsmB</name>
    <name evidence="14" type="ORF">FEZ33_09490</name>
</gene>
<feature type="active site" description="Nucleophile" evidence="13">
    <location>
        <position position="389"/>
    </location>
</feature>
<keyword evidence="4" id="KW-0963">Cytoplasm</keyword>
<dbReference type="CDD" id="cd02440">
    <property type="entry name" value="AdoMet_MTases"/>
    <property type="match status" value="1"/>
</dbReference>
<dbReference type="PRINTS" id="PR02008">
    <property type="entry name" value="RCMTFAMILY"/>
</dbReference>
<dbReference type="FunFam" id="1.10.940.10:FF:000006">
    <property type="entry name" value="16S rRNA (Cytosine(967)-C(5))-methyltransferase RsmB"/>
    <property type="match status" value="1"/>
</dbReference>
<dbReference type="Pfam" id="PF01029">
    <property type="entry name" value="NusB"/>
    <property type="match status" value="1"/>
</dbReference>
<proteinExistence type="inferred from homology"/>
<reference evidence="14 15" key="1">
    <citation type="submission" date="2019-05" db="EMBL/GenBank/DDBJ databases">
        <title>The metagenome of a microbial culture collection derived from dairy environment covers the genomic content of the human microbiome.</title>
        <authorList>
            <person name="Roder T."/>
            <person name="Wuthrich D."/>
            <person name="Sattari Z."/>
            <person name="Von Ah U."/>
            <person name="Bar C."/>
            <person name="Ronchi F."/>
            <person name="Macpherson A.J."/>
            <person name="Ganal-Vonarburg S.C."/>
            <person name="Bruggmann R."/>
            <person name="Vergeres G."/>
        </authorList>
    </citation>
    <scope>NUCLEOTIDE SEQUENCE [LARGE SCALE GENOMIC DNA]</scope>
    <source>
        <strain evidence="14 15">FAM 24227</strain>
    </source>
</reference>
<dbReference type="InterPro" id="IPR054728">
    <property type="entry name" value="RsmB-like_ferredoxin"/>
</dbReference>
<dbReference type="Gene3D" id="3.30.70.1170">
    <property type="entry name" value="Sun protein, domain 3"/>
    <property type="match status" value="1"/>
</dbReference>
<evidence type="ECO:0000256" key="11">
    <source>
        <dbReference type="ARBA" id="ARBA00031088"/>
    </source>
</evidence>
<evidence type="ECO:0000256" key="7">
    <source>
        <dbReference type="ARBA" id="ARBA00022679"/>
    </source>
</evidence>
<accession>A0A5R9DT24</accession>
<sequence length="459" mass="52195">MKIKQRSKKQLNKNLRWHSLVLLDKIENHNEFSNVVIDEFLQNTPLDERDNRLVVQIVYGVIQNKLTIDYYLAPFVSGKKLDDWVSTLLRLSVYQLVFLDRIPSHAVVNEAVQVAKVNGHGGVGNFVNAILRRFIRTDRLDIDAIEDFTERLSVKYSISPWIVDYFLKHQTHEEVENLLESLQEVPFISARVNTSKKSRKEVMESLYSEGYDTVESDISPVGIRSMNGNLIHSTAFKEGWLTIQDESSMLVAPLGHINGDEEILDACSAPGGKATHIATLLETGHLTGLDLSEPKIKRVNEHMDRLGLSQRVTLNVEDASKHQPTDGQLYDKIYLDAPCSGLGLMRRKPEIKYDKSYEDIQELAQIQTELINHVSTLLKPGGEIIYSTCTMSYEENEEIVQSFLNAHDNFVQSPISAEKDNIKADLITDEGNIRVWPQQYHTDGFFISRLVKKDTEGIK</sequence>
<evidence type="ECO:0000256" key="9">
    <source>
        <dbReference type="ARBA" id="ARBA00022884"/>
    </source>
</evidence>
<evidence type="ECO:0000256" key="6">
    <source>
        <dbReference type="ARBA" id="ARBA00022603"/>
    </source>
</evidence>
<dbReference type="Proteomes" id="UP000306420">
    <property type="component" value="Unassembled WGS sequence"/>
</dbReference>
<keyword evidence="5" id="KW-0698">rRNA processing</keyword>
<evidence type="ECO:0000256" key="5">
    <source>
        <dbReference type="ARBA" id="ARBA00022552"/>
    </source>
</evidence>
<dbReference type="EC" id="2.1.1.176" evidence="3"/>
<comment type="subcellular location">
    <subcellularLocation>
        <location evidence="2">Cytoplasm</location>
    </subcellularLocation>
</comment>
<evidence type="ECO:0000256" key="8">
    <source>
        <dbReference type="ARBA" id="ARBA00022691"/>
    </source>
</evidence>
<keyword evidence="9 13" id="KW-0694">RNA-binding</keyword>
<dbReference type="PANTHER" id="PTHR22807:SF53">
    <property type="entry name" value="RIBOSOMAL RNA SMALL SUBUNIT METHYLTRANSFERASE B-RELATED"/>
    <property type="match status" value="1"/>
</dbReference>
<dbReference type="EMBL" id="VBSP01000039">
    <property type="protein sequence ID" value="TLQ40044.1"/>
    <property type="molecule type" value="Genomic_DNA"/>
</dbReference>
<dbReference type="InterPro" id="IPR006027">
    <property type="entry name" value="NusB_RsmB_TIM44"/>
</dbReference>
<dbReference type="GO" id="GO:0006355">
    <property type="term" value="P:regulation of DNA-templated transcription"/>
    <property type="evidence" value="ECO:0007669"/>
    <property type="project" value="InterPro"/>
</dbReference>
<feature type="binding site" evidence="13">
    <location>
        <position position="336"/>
    </location>
    <ligand>
        <name>S-adenosyl-L-methionine</name>
        <dbReference type="ChEBI" id="CHEBI:59789"/>
    </ligand>
</feature>
<keyword evidence="7 13" id="KW-0808">Transferase</keyword>
<dbReference type="PROSITE" id="PS51686">
    <property type="entry name" value="SAM_MT_RSMB_NOP"/>
    <property type="match status" value="1"/>
</dbReference>
<evidence type="ECO:0000256" key="12">
    <source>
        <dbReference type="ARBA" id="ARBA00047283"/>
    </source>
</evidence>
<dbReference type="InterPro" id="IPR001678">
    <property type="entry name" value="MeTrfase_RsmB-F_NOP2_dom"/>
</dbReference>